<evidence type="ECO:0000313" key="1">
    <source>
        <dbReference type="EMBL" id="KKM65549.1"/>
    </source>
</evidence>
<sequence>MHILADGYHSISPRWGRVKDYVPAVPEDRDDRAEQNASDE</sequence>
<comment type="caution">
    <text evidence="1">The sequence shown here is derived from an EMBL/GenBank/DDBJ whole genome shotgun (WGS) entry which is preliminary data.</text>
</comment>
<accession>A0A0F9J6Y7</accession>
<reference evidence="1" key="1">
    <citation type="journal article" date="2015" name="Nature">
        <title>Complex archaea that bridge the gap between prokaryotes and eukaryotes.</title>
        <authorList>
            <person name="Spang A."/>
            <person name="Saw J.H."/>
            <person name="Jorgensen S.L."/>
            <person name="Zaremba-Niedzwiedzka K."/>
            <person name="Martijn J."/>
            <person name="Lind A.E."/>
            <person name="van Eijk R."/>
            <person name="Schleper C."/>
            <person name="Guy L."/>
            <person name="Ettema T.J."/>
        </authorList>
    </citation>
    <scope>NUCLEOTIDE SEQUENCE</scope>
</reference>
<dbReference type="AlphaFoldDB" id="A0A0F9J6Y7"/>
<protein>
    <submittedName>
        <fullName evidence="1">Uncharacterized protein</fullName>
    </submittedName>
</protein>
<proteinExistence type="predicted"/>
<organism evidence="1">
    <name type="scientific">marine sediment metagenome</name>
    <dbReference type="NCBI Taxonomy" id="412755"/>
    <lineage>
        <taxon>unclassified sequences</taxon>
        <taxon>metagenomes</taxon>
        <taxon>ecological metagenomes</taxon>
    </lineage>
</organism>
<dbReference type="EMBL" id="LAZR01010707">
    <property type="protein sequence ID" value="KKM65549.1"/>
    <property type="molecule type" value="Genomic_DNA"/>
</dbReference>
<name>A0A0F9J6Y7_9ZZZZ</name>
<gene>
    <name evidence="1" type="ORF">LCGC14_1490260</name>
</gene>